<feature type="compositionally biased region" description="Polar residues" evidence="1">
    <location>
        <begin position="184"/>
        <end position="211"/>
    </location>
</feature>
<dbReference type="Proteomes" id="UP000784294">
    <property type="component" value="Unassembled WGS sequence"/>
</dbReference>
<dbReference type="EMBL" id="CAAALY010253774">
    <property type="protein sequence ID" value="VEL37018.1"/>
    <property type="molecule type" value="Genomic_DNA"/>
</dbReference>
<keyword evidence="4" id="KW-1185">Reference proteome</keyword>
<feature type="compositionally biased region" description="Acidic residues" evidence="1">
    <location>
        <begin position="11"/>
        <end position="21"/>
    </location>
</feature>
<proteinExistence type="predicted"/>
<gene>
    <name evidence="3" type="ORF">PXEA_LOCUS30458</name>
</gene>
<feature type="domain" description="TRPM SLOG" evidence="2">
    <location>
        <begin position="52"/>
        <end position="98"/>
    </location>
</feature>
<dbReference type="Pfam" id="PF18139">
    <property type="entry name" value="LSDAT_euk"/>
    <property type="match status" value="1"/>
</dbReference>
<feature type="compositionally biased region" description="Gly residues" evidence="1">
    <location>
        <begin position="212"/>
        <end position="221"/>
    </location>
</feature>
<evidence type="ECO:0000313" key="4">
    <source>
        <dbReference type="Proteomes" id="UP000784294"/>
    </source>
</evidence>
<feature type="region of interest" description="Disordered" evidence="1">
    <location>
        <begin position="148"/>
        <end position="241"/>
    </location>
</feature>
<dbReference type="AlphaFoldDB" id="A0A3S5B8L5"/>
<protein>
    <recommendedName>
        <fullName evidence="2">TRPM SLOG domain-containing protein</fullName>
    </recommendedName>
</protein>
<evidence type="ECO:0000259" key="2">
    <source>
        <dbReference type="Pfam" id="PF18139"/>
    </source>
</evidence>
<evidence type="ECO:0000313" key="3">
    <source>
        <dbReference type="EMBL" id="VEL37018.1"/>
    </source>
</evidence>
<comment type="caution">
    <text evidence="3">The sequence shown here is derived from an EMBL/GenBank/DDBJ whole genome shotgun (WGS) entry which is preliminary data.</text>
</comment>
<evidence type="ECO:0000256" key="1">
    <source>
        <dbReference type="SAM" id="MobiDB-lite"/>
    </source>
</evidence>
<sequence>MRDYGTAIYQSEEDNDDNVEENEAANAVEDAAGAGGGAARQQRSSKMIRTDIEERALDPNHNFFLLVDSGTADQVKGKDAEMRARFERCVSLWSTSTSTSTGANQPLAGAALNCSLGGASSEGAGTSAGPGSSLLGLQTGTAVGQSVATLQSSSMHEAGAPPAGVRGAISGPLSRQGSVRPPATTGTATGSFEGQGTGSSSRLQPGGSITSRGGGHPGPKGAGLSTAPVADSGPKPVGSAGAEEELRVPMCGLVVGGDRFTLRQVYCSVIQNRCPMVVTKVSRQSGRRLF</sequence>
<reference evidence="3" key="1">
    <citation type="submission" date="2018-11" db="EMBL/GenBank/DDBJ databases">
        <authorList>
            <consortium name="Pathogen Informatics"/>
        </authorList>
    </citation>
    <scope>NUCLEOTIDE SEQUENCE</scope>
</reference>
<name>A0A3S5B8L5_9PLAT</name>
<organism evidence="3 4">
    <name type="scientific">Protopolystoma xenopodis</name>
    <dbReference type="NCBI Taxonomy" id="117903"/>
    <lineage>
        <taxon>Eukaryota</taxon>
        <taxon>Metazoa</taxon>
        <taxon>Spiralia</taxon>
        <taxon>Lophotrochozoa</taxon>
        <taxon>Platyhelminthes</taxon>
        <taxon>Monogenea</taxon>
        <taxon>Polyopisthocotylea</taxon>
        <taxon>Polystomatidea</taxon>
        <taxon>Polystomatidae</taxon>
        <taxon>Protopolystoma</taxon>
    </lineage>
</organism>
<dbReference type="OrthoDB" id="9994106at2759"/>
<dbReference type="InterPro" id="IPR041491">
    <property type="entry name" value="TRPM_SLOG"/>
</dbReference>
<feature type="region of interest" description="Disordered" evidence="1">
    <location>
        <begin position="1"/>
        <end position="21"/>
    </location>
</feature>
<accession>A0A3S5B8L5</accession>